<dbReference type="Proteomes" id="UP000267524">
    <property type="component" value="Unassembled WGS sequence"/>
</dbReference>
<accession>A0A3M7L5D0</accession>
<dbReference type="EMBL" id="QWIV01000015">
    <property type="protein sequence ID" value="RMZ57913.1"/>
    <property type="molecule type" value="Genomic_DNA"/>
</dbReference>
<dbReference type="AlphaFoldDB" id="A0A3M7L5D0"/>
<name>A0A3M7L5D0_9FLAO</name>
<comment type="caution">
    <text evidence="1">The sequence shown here is derived from an EMBL/GenBank/DDBJ whole genome shotgun (WGS) entry which is preliminary data.</text>
</comment>
<protein>
    <submittedName>
        <fullName evidence="1">Uncharacterized protein</fullName>
    </submittedName>
</protein>
<organism evidence="1 2">
    <name type="scientific">Chryseobacterium nematophagum</name>
    <dbReference type="NCBI Taxonomy" id="2305228"/>
    <lineage>
        <taxon>Bacteria</taxon>
        <taxon>Pseudomonadati</taxon>
        <taxon>Bacteroidota</taxon>
        <taxon>Flavobacteriia</taxon>
        <taxon>Flavobacteriales</taxon>
        <taxon>Weeksellaceae</taxon>
        <taxon>Chryseobacterium group</taxon>
        <taxon>Chryseobacterium</taxon>
    </lineage>
</organism>
<evidence type="ECO:0000313" key="1">
    <source>
        <dbReference type="EMBL" id="RMZ57913.1"/>
    </source>
</evidence>
<sequence length="111" mass="11500">MERPEWQNPLGGNYGNLDGTPNYQQADALVNTMATAAPYARGAKAVNSIMPEGMSLLSRLGSAPGTKGAIYNTLNMGVDYVNGTVGKGMISLPLVKGAVNAANQIALFGRG</sequence>
<evidence type="ECO:0000313" key="2">
    <source>
        <dbReference type="Proteomes" id="UP000267524"/>
    </source>
</evidence>
<keyword evidence="2" id="KW-1185">Reference proteome</keyword>
<proteinExistence type="predicted"/>
<gene>
    <name evidence="1" type="ORF">D1632_16515</name>
</gene>
<dbReference type="RefSeq" id="WP_122548359.1">
    <property type="nucleotide sequence ID" value="NZ_QWIV01000015.1"/>
</dbReference>
<reference evidence="1 2" key="1">
    <citation type="submission" date="2018-08" db="EMBL/GenBank/DDBJ databases">
        <title>Chryseobacterium nematophagum: a novel matrix digesting pathogen of nematodes.</title>
        <authorList>
            <person name="Page A."/>
            <person name="Roberts M."/>
            <person name="Felix M.-A."/>
            <person name="Weir W."/>
        </authorList>
    </citation>
    <scope>NUCLEOTIDE SEQUENCE [LARGE SCALE GENOMIC DNA]</scope>
    <source>
        <strain evidence="1 2">JUb275</strain>
    </source>
</reference>